<accession>A0A502IBP4</accession>
<dbReference type="Pfam" id="PF00550">
    <property type="entry name" value="PP-binding"/>
    <property type="match status" value="1"/>
</dbReference>
<dbReference type="SUPFAM" id="SSF56801">
    <property type="entry name" value="Acetyl-CoA synthetase-like"/>
    <property type="match status" value="1"/>
</dbReference>
<keyword evidence="1" id="KW-0596">Phosphopantetheine</keyword>
<dbReference type="FunFam" id="1.10.1200.10:FF:000016">
    <property type="entry name" value="Non-ribosomal peptide synthase"/>
    <property type="match status" value="1"/>
</dbReference>
<evidence type="ECO:0000313" key="5">
    <source>
        <dbReference type="Proteomes" id="UP000320914"/>
    </source>
</evidence>
<dbReference type="PANTHER" id="PTHR44845:SF6">
    <property type="entry name" value="BETA-ALANINE-ACTIVATING ENZYME"/>
    <property type="match status" value="1"/>
</dbReference>
<dbReference type="InterPro" id="IPR020806">
    <property type="entry name" value="PKS_PP-bd"/>
</dbReference>
<evidence type="ECO:0000256" key="1">
    <source>
        <dbReference type="ARBA" id="ARBA00022450"/>
    </source>
</evidence>
<dbReference type="EMBL" id="RCZA01000006">
    <property type="protein sequence ID" value="TPG83514.1"/>
    <property type="molecule type" value="Genomic_DNA"/>
</dbReference>
<protein>
    <submittedName>
        <fullName evidence="4">NAD-dependent epimerase/dehydratase family protein</fullName>
    </submittedName>
</protein>
<dbReference type="InterPro" id="IPR009081">
    <property type="entry name" value="PP-bd_ACP"/>
</dbReference>
<dbReference type="Pfam" id="PF07993">
    <property type="entry name" value="NAD_binding_4"/>
    <property type="match status" value="1"/>
</dbReference>
<dbReference type="SUPFAM" id="SSF47336">
    <property type="entry name" value="ACP-like"/>
    <property type="match status" value="1"/>
</dbReference>
<dbReference type="Proteomes" id="UP000320914">
    <property type="component" value="Unassembled WGS sequence"/>
</dbReference>
<sequence>MLPSRFVLLDALPKLPNGKVDRKRLPAVELTHDGRAAGAQVYQPPGTADEFQLVQIWRDLLGVDKIGITDSFFDLGGNSLSAVQMMARVRETFGTSLSLRQLFEKPTVSALAQMLDVSRSGIAATAPSERSMAPSALIEEALLPADIVPVAFTPGQPAAPYNRVLLTGGTGYTGAFLLRELLDRSQACIDVLVRAADAEQANLRIRQNMAEYGLWRDADAARLHGIAADIGRPWFGLDRASYSALAESVDLVIHNGALSNYAQSYWQLKPVNVLGTLEVLRFACHSRTKPVHHISSLAVFPVLNGEHHYSEGPLHSPEHVLGGYQQTKWVADRLVAQAGERGLPVCIYRPGQICGSQSSGAASSDTFLNAVIKGCIQAEAALPFDITLEMVPVDFCAAAVAHVALNGQHHGRTFHLTGARRLHWQDVIDMIRDCGFPLRDLSYKDWYRAVVGAVERGEDNELAKYLMLFAEHEPSADVGQTGAALSFDTSQLDAALSGSGIHCKPLDSAMMATYLDYFRRTGFLKPVPAL</sequence>
<evidence type="ECO:0000259" key="3">
    <source>
        <dbReference type="PROSITE" id="PS50075"/>
    </source>
</evidence>
<dbReference type="GO" id="GO:0031177">
    <property type="term" value="F:phosphopantetheine binding"/>
    <property type="evidence" value="ECO:0007669"/>
    <property type="project" value="InterPro"/>
</dbReference>
<organism evidence="4 5">
    <name type="scientific">Pseudomonas mandelii</name>
    <dbReference type="NCBI Taxonomy" id="75612"/>
    <lineage>
        <taxon>Bacteria</taxon>
        <taxon>Pseudomonadati</taxon>
        <taxon>Pseudomonadota</taxon>
        <taxon>Gammaproteobacteria</taxon>
        <taxon>Pseudomonadales</taxon>
        <taxon>Pseudomonadaceae</taxon>
        <taxon>Pseudomonas</taxon>
    </lineage>
</organism>
<dbReference type="GO" id="GO:0072330">
    <property type="term" value="P:monocarboxylic acid biosynthetic process"/>
    <property type="evidence" value="ECO:0007669"/>
    <property type="project" value="UniProtKB-ARBA"/>
</dbReference>
<dbReference type="PANTHER" id="PTHR44845">
    <property type="entry name" value="CARRIER DOMAIN-CONTAINING PROTEIN"/>
    <property type="match status" value="1"/>
</dbReference>
<dbReference type="GO" id="GO:0044550">
    <property type="term" value="P:secondary metabolite biosynthetic process"/>
    <property type="evidence" value="ECO:0007669"/>
    <property type="project" value="UniProtKB-ARBA"/>
</dbReference>
<evidence type="ECO:0000256" key="2">
    <source>
        <dbReference type="ARBA" id="ARBA00022553"/>
    </source>
</evidence>
<reference evidence="4 5" key="1">
    <citation type="journal article" date="2019" name="Environ. Microbiol.">
        <title>Species interactions and distinct microbial communities in high Arctic permafrost affected cryosols are associated with the CH4 and CO2 gas fluxes.</title>
        <authorList>
            <person name="Altshuler I."/>
            <person name="Hamel J."/>
            <person name="Turney S."/>
            <person name="Magnuson E."/>
            <person name="Levesque R."/>
            <person name="Greer C."/>
            <person name="Whyte L.G."/>
        </authorList>
    </citation>
    <scope>NUCLEOTIDE SEQUENCE [LARGE SCALE GENOMIC DNA]</scope>
    <source>
        <strain evidence="4 5">OWC5</strain>
    </source>
</reference>
<dbReference type="Gene3D" id="3.40.50.720">
    <property type="entry name" value="NAD(P)-binding Rossmann-like Domain"/>
    <property type="match status" value="1"/>
</dbReference>
<comment type="caution">
    <text evidence="4">The sequence shown here is derived from an EMBL/GenBank/DDBJ whole genome shotgun (WGS) entry which is preliminary data.</text>
</comment>
<proteinExistence type="predicted"/>
<dbReference type="InterPro" id="IPR045851">
    <property type="entry name" value="AMP-bd_C_sf"/>
</dbReference>
<dbReference type="SUPFAM" id="SSF51735">
    <property type="entry name" value="NAD(P)-binding Rossmann-fold domains"/>
    <property type="match status" value="1"/>
</dbReference>
<dbReference type="PROSITE" id="PS50075">
    <property type="entry name" value="CARRIER"/>
    <property type="match status" value="1"/>
</dbReference>
<dbReference type="CDD" id="cd05235">
    <property type="entry name" value="SDR_e1"/>
    <property type="match status" value="1"/>
</dbReference>
<dbReference type="Gene3D" id="3.30.300.30">
    <property type="match status" value="1"/>
</dbReference>
<dbReference type="InterPro" id="IPR036291">
    <property type="entry name" value="NAD(P)-bd_dom_sf"/>
</dbReference>
<dbReference type="InterPro" id="IPR036736">
    <property type="entry name" value="ACP-like_sf"/>
</dbReference>
<dbReference type="NCBIfam" id="TIGR01746">
    <property type="entry name" value="Thioester-redct"/>
    <property type="match status" value="1"/>
</dbReference>
<evidence type="ECO:0000313" key="4">
    <source>
        <dbReference type="EMBL" id="TPG83514.1"/>
    </source>
</evidence>
<dbReference type="InterPro" id="IPR010080">
    <property type="entry name" value="Thioester_reductase-like_dom"/>
</dbReference>
<feature type="domain" description="Carrier" evidence="3">
    <location>
        <begin position="44"/>
        <end position="119"/>
    </location>
</feature>
<dbReference type="InterPro" id="IPR013120">
    <property type="entry name" value="FAR_NAD-bd"/>
</dbReference>
<name>A0A502IBP4_9PSED</name>
<dbReference type="Gene3D" id="1.10.1200.10">
    <property type="entry name" value="ACP-like"/>
    <property type="match status" value="1"/>
</dbReference>
<dbReference type="AlphaFoldDB" id="A0A502IBP4"/>
<keyword evidence="2" id="KW-0597">Phosphoprotein</keyword>
<gene>
    <name evidence="4" type="ORF">EAH74_15105</name>
</gene>
<dbReference type="SMART" id="SM00823">
    <property type="entry name" value="PKS_PP"/>
    <property type="match status" value="1"/>
</dbReference>